<name>A0A662YQ23_ACIRT</name>
<dbReference type="Proteomes" id="UP000289886">
    <property type="component" value="Unassembled WGS sequence"/>
</dbReference>
<comment type="caution">
    <text evidence="1">The sequence shown here is derived from an EMBL/GenBank/DDBJ whole genome shotgun (WGS) entry which is preliminary data.</text>
</comment>
<gene>
    <name evidence="1" type="ORF">EOD39_12727</name>
</gene>
<evidence type="ECO:0000313" key="2">
    <source>
        <dbReference type="Proteomes" id="UP000289886"/>
    </source>
</evidence>
<evidence type="ECO:0000313" key="1">
    <source>
        <dbReference type="EMBL" id="RXM98724.1"/>
    </source>
</evidence>
<sequence>MPYTTLIDNGSTVTLVRPDIFQRASEISRAKVAPTPVQLRTVMVQLTPIIGRGQLHLGKTAFNEEVHPGPVYPWA</sequence>
<accession>A0A662YQ23</accession>
<keyword evidence="2" id="KW-1185">Reference proteome</keyword>
<protein>
    <submittedName>
        <fullName evidence="1">Uncharacterized protein</fullName>
    </submittedName>
</protein>
<proteinExistence type="predicted"/>
<reference evidence="1 2" key="1">
    <citation type="submission" date="2019-01" db="EMBL/GenBank/DDBJ databases">
        <title>Draft Genome and Complete Hox-Cluster Characterization of the Sterlet Sturgeon (Acipenser ruthenus).</title>
        <authorList>
            <person name="Wei Q."/>
        </authorList>
    </citation>
    <scope>NUCLEOTIDE SEQUENCE [LARGE SCALE GENOMIC DNA]</scope>
    <source>
        <strain evidence="1">WHYD16114868_AA</strain>
        <tissue evidence="1">Blood</tissue>
    </source>
</reference>
<organism evidence="1 2">
    <name type="scientific">Acipenser ruthenus</name>
    <name type="common">Sterlet sturgeon</name>
    <dbReference type="NCBI Taxonomy" id="7906"/>
    <lineage>
        <taxon>Eukaryota</taxon>
        <taxon>Metazoa</taxon>
        <taxon>Chordata</taxon>
        <taxon>Craniata</taxon>
        <taxon>Vertebrata</taxon>
        <taxon>Euteleostomi</taxon>
        <taxon>Actinopterygii</taxon>
        <taxon>Chondrostei</taxon>
        <taxon>Acipenseriformes</taxon>
        <taxon>Acipenseridae</taxon>
        <taxon>Acipenser</taxon>
    </lineage>
</organism>
<dbReference type="AlphaFoldDB" id="A0A662YQ23"/>
<dbReference type="EMBL" id="SCEB01000579">
    <property type="protein sequence ID" value="RXM98724.1"/>
    <property type="molecule type" value="Genomic_DNA"/>
</dbReference>